<feature type="compositionally biased region" description="Basic and acidic residues" evidence="1">
    <location>
        <begin position="408"/>
        <end position="437"/>
    </location>
</feature>
<accession>A0AAV0V5J9</accession>
<sequence>MATIPAPRSRRRCGRSLDQVPLSSSEIELYSRHDEVTRRRRRLLAVRDEERRLAQHMTLRYRNNLRKLQHKKLQTFQKELSSEQQKMLNELYVHYQKSMQSTGTEQRNARLKLRKFMEQVQKAKNKWTFRCQIGGKGRTIEAHKAQEKAAVVTTARRRQVEQRRERLKVGNNQQERRSTAEVRHEKNDASWGENKKGKDEETKNRDEIDHERKREQLIVEAQQKKGLERGRKALDEIVLRRQGLQAMEWLALVDKMERRARGKELGGGEDYSLYAGDVDGGMDESERMAERAFAQMLGLDDNLAELSVFSINSDDARSVALDEQVEHKPGKPLKTTTLGNLQRGQLETLKKAEDMRKTGLRLGGVKDPQIRTSVQVVRQEHRRRHRRRIVKASSKASSTENVQSTTHLENECSKMMADERDSSLRSVSHSENEKESADLNTGQLGNNFGVGDRALLETPCSQWEWCTARGDQFISGTSGHRDKYGNAEEQSEGTNEVEEYCSTFHRLNVSPRSLARDEVNEEKVLEVTRNLGRQVSATGPVGASLVEGGKILSASSSSTSDADNHEFYEKGRVFDRTVVDDDERLSLSDSFSGPSQEFLSQIDQVANARIRSLKQLSVDQQIMAFSDSERLNEDDREAEAESHRPSIGTNSARSSANFSVRDLYCQQIHYKTRRSSTSAVSVAQYSLPSSNTQNLLNENLDRLCPGHDDSFVNELVPMFPKHTLPPPPRSLEEDNQTFEEYDTQLVAPDMNRMTSEQLPSFRSSQQRLIHQAAATDYPRRQPPASTTMPTERSRPSTPSDKSALSSLSSWRSSSDSSSCKLDATSFNTSVEQSPVQQHKATGQIQQVTAVVAEL</sequence>
<feature type="compositionally biased region" description="Polar residues" evidence="1">
    <location>
        <begin position="394"/>
        <end position="407"/>
    </location>
</feature>
<name>A0AAV0V5J9_9STRA</name>
<reference evidence="2" key="1">
    <citation type="submission" date="2022-12" db="EMBL/GenBank/DDBJ databases">
        <authorList>
            <person name="Webb A."/>
        </authorList>
    </citation>
    <scope>NUCLEOTIDE SEQUENCE</scope>
    <source>
        <strain evidence="2">Pd1</strain>
    </source>
</reference>
<feature type="compositionally biased region" description="Low complexity" evidence="1">
    <location>
        <begin position="795"/>
        <end position="821"/>
    </location>
</feature>
<dbReference type="EMBL" id="CANTFM010002106">
    <property type="protein sequence ID" value="CAI5744479.1"/>
    <property type="molecule type" value="Genomic_DNA"/>
</dbReference>
<evidence type="ECO:0000256" key="1">
    <source>
        <dbReference type="SAM" id="MobiDB-lite"/>
    </source>
</evidence>
<keyword evidence="3" id="KW-1185">Reference proteome</keyword>
<organism evidence="2 3">
    <name type="scientific">Peronospora destructor</name>
    <dbReference type="NCBI Taxonomy" id="86335"/>
    <lineage>
        <taxon>Eukaryota</taxon>
        <taxon>Sar</taxon>
        <taxon>Stramenopiles</taxon>
        <taxon>Oomycota</taxon>
        <taxon>Peronosporomycetes</taxon>
        <taxon>Peronosporales</taxon>
        <taxon>Peronosporaceae</taxon>
        <taxon>Peronospora</taxon>
    </lineage>
</organism>
<dbReference type="AlphaFoldDB" id="A0AAV0V5J9"/>
<feature type="region of interest" description="Disordered" evidence="1">
    <location>
        <begin position="380"/>
        <end position="444"/>
    </location>
</feature>
<feature type="region of interest" description="Disordered" evidence="1">
    <location>
        <begin position="773"/>
        <end position="821"/>
    </location>
</feature>
<evidence type="ECO:0000313" key="3">
    <source>
        <dbReference type="Proteomes" id="UP001162029"/>
    </source>
</evidence>
<feature type="region of interest" description="Disordered" evidence="1">
    <location>
        <begin position="627"/>
        <end position="653"/>
    </location>
</feature>
<feature type="compositionally biased region" description="Basic and acidic residues" evidence="1">
    <location>
        <begin position="158"/>
        <end position="209"/>
    </location>
</feature>
<dbReference type="Proteomes" id="UP001162029">
    <property type="component" value="Unassembled WGS sequence"/>
</dbReference>
<proteinExistence type="predicted"/>
<comment type="caution">
    <text evidence="2">The sequence shown here is derived from an EMBL/GenBank/DDBJ whole genome shotgun (WGS) entry which is preliminary data.</text>
</comment>
<evidence type="ECO:0000313" key="2">
    <source>
        <dbReference type="EMBL" id="CAI5744479.1"/>
    </source>
</evidence>
<feature type="compositionally biased region" description="Basic and acidic residues" evidence="1">
    <location>
        <begin position="627"/>
        <end position="644"/>
    </location>
</feature>
<protein>
    <submittedName>
        <fullName evidence="2">Uncharacterized protein</fullName>
    </submittedName>
</protein>
<feature type="compositionally biased region" description="Basic residues" evidence="1">
    <location>
        <begin position="380"/>
        <end position="390"/>
    </location>
</feature>
<feature type="region of interest" description="Disordered" evidence="1">
    <location>
        <begin position="151"/>
        <end position="209"/>
    </location>
</feature>
<gene>
    <name evidence="2" type="ORF">PDE001_LOCUS9626</name>
</gene>